<dbReference type="AlphaFoldDB" id="A0A2W4WGJ0"/>
<proteinExistence type="predicted"/>
<keyword evidence="1" id="KW-0812">Transmembrane</keyword>
<reference evidence="2 3" key="1">
    <citation type="submission" date="2018-04" db="EMBL/GenBank/DDBJ databases">
        <authorList>
            <person name="Go L.Y."/>
            <person name="Mitchell J.A."/>
        </authorList>
    </citation>
    <scope>NUCLEOTIDE SEQUENCE [LARGE SCALE GENOMIC DNA]</scope>
    <source>
        <strain evidence="2">ULC066bin1</strain>
    </source>
</reference>
<name>A0A2W4WGJ0_9CYAN</name>
<evidence type="ECO:0000313" key="3">
    <source>
        <dbReference type="Proteomes" id="UP000249467"/>
    </source>
</evidence>
<evidence type="ECO:0000313" key="2">
    <source>
        <dbReference type="EMBL" id="PZO44213.1"/>
    </source>
</evidence>
<dbReference type="EMBL" id="QBML01000003">
    <property type="protein sequence ID" value="PZO44213.1"/>
    <property type="molecule type" value="Genomic_DNA"/>
</dbReference>
<evidence type="ECO:0000256" key="1">
    <source>
        <dbReference type="SAM" id="Phobius"/>
    </source>
</evidence>
<accession>A0A2W4WGJ0</accession>
<feature type="transmembrane region" description="Helical" evidence="1">
    <location>
        <begin position="12"/>
        <end position="32"/>
    </location>
</feature>
<feature type="transmembrane region" description="Helical" evidence="1">
    <location>
        <begin position="78"/>
        <end position="96"/>
    </location>
</feature>
<keyword evidence="1" id="KW-0472">Membrane</keyword>
<dbReference type="Proteomes" id="UP000249467">
    <property type="component" value="Unassembled WGS sequence"/>
</dbReference>
<organism evidence="2 3">
    <name type="scientific">Pseudanabaena frigida</name>
    <dbReference type="NCBI Taxonomy" id="945775"/>
    <lineage>
        <taxon>Bacteria</taxon>
        <taxon>Bacillati</taxon>
        <taxon>Cyanobacteriota</taxon>
        <taxon>Cyanophyceae</taxon>
        <taxon>Pseudanabaenales</taxon>
        <taxon>Pseudanabaenaceae</taxon>
        <taxon>Pseudanabaena</taxon>
    </lineage>
</organism>
<keyword evidence="1" id="KW-1133">Transmembrane helix</keyword>
<gene>
    <name evidence="2" type="ORF">DCF19_03160</name>
</gene>
<feature type="transmembrane region" description="Helical" evidence="1">
    <location>
        <begin position="135"/>
        <end position="156"/>
    </location>
</feature>
<sequence length="163" mass="18747">MYPKNRYIETRIVEFSFNIFLVLVLVTILSVFTSSGWMTVLFLIYFVPLFVFVSFISILIAFGIKYSAHKSLVWVDKYLAYPMLFIQVFVTIFNIGDCGGSSTKVGNFIQRIIHGFILRQVECSESVYPWIRQEIIMGLYVLNLFILAIFIIKTLASSHSKSA</sequence>
<comment type="caution">
    <text evidence="2">The sequence shown here is derived from an EMBL/GenBank/DDBJ whole genome shotgun (WGS) entry which is preliminary data.</text>
</comment>
<reference evidence="2 3" key="2">
    <citation type="submission" date="2018-06" db="EMBL/GenBank/DDBJ databases">
        <title>Metagenomic assembly of (sub)arctic Cyanobacteria and their associated microbiome from non-axenic cultures.</title>
        <authorList>
            <person name="Baurain D."/>
        </authorList>
    </citation>
    <scope>NUCLEOTIDE SEQUENCE [LARGE SCALE GENOMIC DNA]</scope>
    <source>
        <strain evidence="2">ULC066bin1</strain>
    </source>
</reference>
<feature type="transmembrane region" description="Helical" evidence="1">
    <location>
        <begin position="38"/>
        <end position="66"/>
    </location>
</feature>
<protein>
    <submittedName>
        <fullName evidence="2">Uncharacterized protein</fullName>
    </submittedName>
</protein>